<dbReference type="SMART" id="SM00181">
    <property type="entry name" value="EGF"/>
    <property type="match status" value="2"/>
</dbReference>
<dbReference type="InterPro" id="IPR000742">
    <property type="entry name" value="EGF"/>
</dbReference>
<feature type="disulfide bond" evidence="4">
    <location>
        <begin position="76"/>
        <end position="85"/>
    </location>
</feature>
<feature type="disulfide bond" evidence="4">
    <location>
        <begin position="37"/>
        <end position="46"/>
    </location>
</feature>
<evidence type="ECO:0000313" key="7">
    <source>
        <dbReference type="Proteomes" id="UP000054653"/>
    </source>
</evidence>
<gene>
    <name evidence="6" type="primary">Vcan</name>
    <name evidence="6" type="ORF">T03_12941</name>
</gene>
<dbReference type="PROSITE" id="PS50026">
    <property type="entry name" value="EGF_3"/>
    <property type="match status" value="2"/>
</dbReference>
<keyword evidence="1 4" id="KW-0245">EGF-like domain</keyword>
<comment type="caution">
    <text evidence="4">Lacks conserved residue(s) required for the propagation of feature annotation.</text>
</comment>
<name>A0A0V1B2X7_TRIBR</name>
<dbReference type="PANTHER" id="PTHR12916:SF4">
    <property type="entry name" value="UNINFLATABLE, ISOFORM C"/>
    <property type="match status" value="1"/>
</dbReference>
<dbReference type="SUPFAM" id="SSF57196">
    <property type="entry name" value="EGF/Laminin"/>
    <property type="match status" value="2"/>
</dbReference>
<evidence type="ECO:0000256" key="4">
    <source>
        <dbReference type="PROSITE-ProRule" id="PRU00076"/>
    </source>
</evidence>
<keyword evidence="7" id="KW-1185">Reference proteome</keyword>
<evidence type="ECO:0000313" key="6">
    <source>
        <dbReference type="EMBL" id="KRY31387.1"/>
    </source>
</evidence>
<dbReference type="AlphaFoldDB" id="A0A0V1B2X7"/>
<dbReference type="PANTHER" id="PTHR12916">
    <property type="entry name" value="CYTOCHROME C OXIDASE POLYPEPTIDE VIC-2"/>
    <property type="match status" value="1"/>
</dbReference>
<evidence type="ECO:0000259" key="5">
    <source>
        <dbReference type="PROSITE" id="PS50026"/>
    </source>
</evidence>
<keyword evidence="3" id="KW-0677">Repeat</keyword>
<dbReference type="Pfam" id="PF00008">
    <property type="entry name" value="EGF"/>
    <property type="match status" value="1"/>
</dbReference>
<keyword evidence="4" id="KW-1015">Disulfide bond</keyword>
<keyword evidence="2" id="KW-0732">Signal</keyword>
<accession>A0A0V1B2X7</accession>
<evidence type="ECO:0000256" key="1">
    <source>
        <dbReference type="ARBA" id="ARBA00022536"/>
    </source>
</evidence>
<evidence type="ECO:0000256" key="3">
    <source>
        <dbReference type="ARBA" id="ARBA00022737"/>
    </source>
</evidence>
<organism evidence="6 7">
    <name type="scientific">Trichinella britovi</name>
    <name type="common">Parasitic roundworm</name>
    <dbReference type="NCBI Taxonomy" id="45882"/>
    <lineage>
        <taxon>Eukaryota</taxon>
        <taxon>Metazoa</taxon>
        <taxon>Ecdysozoa</taxon>
        <taxon>Nematoda</taxon>
        <taxon>Enoplea</taxon>
        <taxon>Dorylaimia</taxon>
        <taxon>Trichinellida</taxon>
        <taxon>Trichinellidae</taxon>
        <taxon>Trichinella</taxon>
    </lineage>
</organism>
<proteinExistence type="predicted"/>
<feature type="domain" description="EGF-like" evidence="5">
    <location>
        <begin position="10"/>
        <end position="47"/>
    </location>
</feature>
<comment type="caution">
    <text evidence="6">The sequence shown here is derived from an EMBL/GenBank/DDBJ whole genome shotgun (WGS) entry which is preliminary data.</text>
</comment>
<sequence length="95" mass="10733">MSEHVLHFYIVEVCLSNEHCHNEGVCVLLESDSLCECDDQFFGTNCELKIGSCEKAACQNDATCLQVMNNAYRCDCSYKYSGTFCEKEFCEADCI</sequence>
<protein>
    <submittedName>
        <fullName evidence="6">Versican core-like protein</fullName>
    </submittedName>
</protein>
<dbReference type="STRING" id="45882.A0A0V1B2X7"/>
<dbReference type="EMBL" id="JYDI01001416">
    <property type="protein sequence ID" value="KRY31387.1"/>
    <property type="molecule type" value="Genomic_DNA"/>
</dbReference>
<dbReference type="Proteomes" id="UP000054653">
    <property type="component" value="Unassembled WGS sequence"/>
</dbReference>
<dbReference type="PROSITE" id="PS00022">
    <property type="entry name" value="EGF_1"/>
    <property type="match status" value="2"/>
</dbReference>
<reference evidence="6 7" key="1">
    <citation type="submission" date="2015-01" db="EMBL/GenBank/DDBJ databases">
        <title>Evolution of Trichinella species and genotypes.</title>
        <authorList>
            <person name="Korhonen P.K."/>
            <person name="Edoardo P."/>
            <person name="Giuseppe L.R."/>
            <person name="Gasser R.B."/>
        </authorList>
    </citation>
    <scope>NUCLEOTIDE SEQUENCE [LARGE SCALE GENOMIC DNA]</scope>
    <source>
        <strain evidence="6">ISS120</strain>
    </source>
</reference>
<evidence type="ECO:0000256" key="2">
    <source>
        <dbReference type="ARBA" id="ARBA00022729"/>
    </source>
</evidence>
<dbReference type="OMA" id="KEAICRC"/>
<dbReference type="Gene3D" id="2.10.25.10">
    <property type="entry name" value="Laminin"/>
    <property type="match status" value="2"/>
</dbReference>
<feature type="domain" description="EGF-like" evidence="5">
    <location>
        <begin position="49"/>
        <end position="86"/>
    </location>
</feature>